<evidence type="ECO:0000313" key="3">
    <source>
        <dbReference type="Proteomes" id="UP000054538"/>
    </source>
</evidence>
<dbReference type="OrthoDB" id="3228476at2759"/>
<name>A0A0D0D7J2_9AGAM</name>
<gene>
    <name evidence="2" type="ORF">PAXRUDRAFT_160712</name>
</gene>
<feature type="chain" id="PRO_5002208417" evidence="1">
    <location>
        <begin position="27"/>
        <end position="163"/>
    </location>
</feature>
<dbReference type="Proteomes" id="UP000054538">
    <property type="component" value="Unassembled WGS sequence"/>
</dbReference>
<dbReference type="HOGENOM" id="CLU_1631062_0_0_1"/>
<dbReference type="AlphaFoldDB" id="A0A0D0D7J2"/>
<keyword evidence="3" id="KW-1185">Reference proteome</keyword>
<protein>
    <submittedName>
        <fullName evidence="2">Uncharacterized protein</fullName>
    </submittedName>
</protein>
<accession>A0A0D0D7J2</accession>
<reference evidence="3" key="2">
    <citation type="submission" date="2015-01" db="EMBL/GenBank/DDBJ databases">
        <title>Evolutionary Origins and Diversification of the Mycorrhizal Mutualists.</title>
        <authorList>
            <consortium name="DOE Joint Genome Institute"/>
            <consortium name="Mycorrhizal Genomics Consortium"/>
            <person name="Kohler A."/>
            <person name="Kuo A."/>
            <person name="Nagy L.G."/>
            <person name="Floudas D."/>
            <person name="Copeland A."/>
            <person name="Barry K.W."/>
            <person name="Cichocki N."/>
            <person name="Veneault-Fourrey C."/>
            <person name="LaButti K."/>
            <person name="Lindquist E.A."/>
            <person name="Lipzen A."/>
            <person name="Lundell T."/>
            <person name="Morin E."/>
            <person name="Murat C."/>
            <person name="Riley R."/>
            <person name="Ohm R."/>
            <person name="Sun H."/>
            <person name="Tunlid A."/>
            <person name="Henrissat B."/>
            <person name="Grigoriev I.V."/>
            <person name="Hibbett D.S."/>
            <person name="Martin F."/>
        </authorList>
    </citation>
    <scope>NUCLEOTIDE SEQUENCE [LARGE SCALE GENOMIC DNA]</scope>
    <source>
        <strain evidence="3">Ve08.2h10</strain>
    </source>
</reference>
<keyword evidence="1" id="KW-0732">Signal</keyword>
<dbReference type="EMBL" id="KN826216">
    <property type="protein sequence ID" value="KIK79676.1"/>
    <property type="molecule type" value="Genomic_DNA"/>
</dbReference>
<dbReference type="STRING" id="930991.A0A0D0D7J2"/>
<feature type="non-terminal residue" evidence="2">
    <location>
        <position position="163"/>
    </location>
</feature>
<reference evidence="2 3" key="1">
    <citation type="submission" date="2014-04" db="EMBL/GenBank/DDBJ databases">
        <authorList>
            <consortium name="DOE Joint Genome Institute"/>
            <person name="Kuo A."/>
            <person name="Kohler A."/>
            <person name="Jargeat P."/>
            <person name="Nagy L.G."/>
            <person name="Floudas D."/>
            <person name="Copeland A."/>
            <person name="Barry K.W."/>
            <person name="Cichocki N."/>
            <person name="Veneault-Fourrey C."/>
            <person name="LaButti K."/>
            <person name="Lindquist E.A."/>
            <person name="Lipzen A."/>
            <person name="Lundell T."/>
            <person name="Morin E."/>
            <person name="Murat C."/>
            <person name="Sun H."/>
            <person name="Tunlid A."/>
            <person name="Henrissat B."/>
            <person name="Grigoriev I.V."/>
            <person name="Hibbett D.S."/>
            <person name="Martin F."/>
            <person name="Nordberg H.P."/>
            <person name="Cantor M.N."/>
            <person name="Hua S.X."/>
        </authorList>
    </citation>
    <scope>NUCLEOTIDE SEQUENCE [LARGE SCALE GENOMIC DNA]</scope>
    <source>
        <strain evidence="2 3">Ve08.2h10</strain>
    </source>
</reference>
<proteinExistence type="predicted"/>
<organism evidence="2 3">
    <name type="scientific">Paxillus rubicundulus Ve08.2h10</name>
    <dbReference type="NCBI Taxonomy" id="930991"/>
    <lineage>
        <taxon>Eukaryota</taxon>
        <taxon>Fungi</taxon>
        <taxon>Dikarya</taxon>
        <taxon>Basidiomycota</taxon>
        <taxon>Agaricomycotina</taxon>
        <taxon>Agaricomycetes</taxon>
        <taxon>Agaricomycetidae</taxon>
        <taxon>Boletales</taxon>
        <taxon>Paxilineae</taxon>
        <taxon>Paxillaceae</taxon>
        <taxon>Paxillus</taxon>
    </lineage>
</organism>
<feature type="signal peptide" evidence="1">
    <location>
        <begin position="1"/>
        <end position="26"/>
    </location>
</feature>
<evidence type="ECO:0000313" key="2">
    <source>
        <dbReference type="EMBL" id="KIK79676.1"/>
    </source>
</evidence>
<evidence type="ECO:0000256" key="1">
    <source>
        <dbReference type="SAM" id="SignalP"/>
    </source>
</evidence>
<sequence length="163" mass="18570">HGLDCESPRHLWLLLFLFLDLIHIDCKIFMEEWNHHPISGLVTKNQSPSVNIEAQITADMQQNLHNKPVPMPDHSNPFSSPEIIIFREVVAKAEMVDLLPDSPIFPATHWDLHTYDTHVDINVGFWKTKTLTMHLPPDVWMPQALALAQGLTVMEHMLLAASS</sequence>
<dbReference type="InParanoid" id="A0A0D0D7J2"/>